<protein>
    <recommendedName>
        <fullName evidence="3">Ribbon-helix-helix protein, copG family</fullName>
    </recommendedName>
</protein>
<organism evidence="1 2">
    <name type="scientific">Thiomonas bhubaneswarensis</name>
    <dbReference type="NCBI Taxonomy" id="339866"/>
    <lineage>
        <taxon>Bacteria</taxon>
        <taxon>Pseudomonadati</taxon>
        <taxon>Pseudomonadota</taxon>
        <taxon>Betaproteobacteria</taxon>
        <taxon>Burkholderiales</taxon>
        <taxon>Thiomonas</taxon>
    </lineage>
</organism>
<sequence length="111" mass="12833">MKQNASRTHWVSVRFTETDLQDLSAQASQAGMSRSELIRRRVLHRPVISRADANTAGRIDQLGRLIKHLYPKDKGWASPEERRKFWRVLEDLQRTAQALRRRAPCSPKSSP</sequence>
<dbReference type="Proteomes" id="UP000183649">
    <property type="component" value="Unassembled WGS sequence"/>
</dbReference>
<dbReference type="Pfam" id="PF21983">
    <property type="entry name" value="NikA-like"/>
    <property type="match status" value="1"/>
</dbReference>
<dbReference type="OrthoDB" id="9152901at2"/>
<name>A0A0K6I024_9BURK</name>
<gene>
    <name evidence="1" type="ORF">Ga0061069_104125</name>
</gene>
<dbReference type="EMBL" id="CYHF01000004">
    <property type="protein sequence ID" value="CUA96413.1"/>
    <property type="molecule type" value="Genomic_DNA"/>
</dbReference>
<keyword evidence="2" id="KW-1185">Reference proteome</keyword>
<dbReference type="AlphaFoldDB" id="A0A0K6I024"/>
<accession>A0A0K6I024</accession>
<reference evidence="2" key="1">
    <citation type="submission" date="2015-08" db="EMBL/GenBank/DDBJ databases">
        <authorList>
            <person name="Varghese N."/>
        </authorList>
    </citation>
    <scope>NUCLEOTIDE SEQUENCE [LARGE SCALE GENOMIC DNA]</scope>
    <source>
        <strain evidence="2">DSM 18181</strain>
    </source>
</reference>
<dbReference type="InterPro" id="IPR053842">
    <property type="entry name" value="NikA-like"/>
</dbReference>
<evidence type="ECO:0008006" key="3">
    <source>
        <dbReference type="Google" id="ProtNLM"/>
    </source>
</evidence>
<evidence type="ECO:0000313" key="2">
    <source>
        <dbReference type="Proteomes" id="UP000183649"/>
    </source>
</evidence>
<proteinExistence type="predicted"/>
<dbReference type="RefSeq" id="WP_055450277.1">
    <property type="nucleotide sequence ID" value="NZ_CYHF01000004.1"/>
</dbReference>
<evidence type="ECO:0000313" key="1">
    <source>
        <dbReference type="EMBL" id="CUA96413.1"/>
    </source>
</evidence>